<dbReference type="InterPro" id="IPR010982">
    <property type="entry name" value="Lambda_DNA-bd_dom_sf"/>
</dbReference>
<sequence>MVKKIISDLPWNEKIKVLRTARGWTQAEAAEICSTNQKMYWNWEKGKNYPRIHSQRIISRAYNVHISEIFSQRSKEL</sequence>
<protein>
    <recommendedName>
        <fullName evidence="2">HTH cro/C1-type domain-containing protein</fullName>
    </recommendedName>
</protein>
<feature type="domain" description="HTH cro/C1-type" evidence="2">
    <location>
        <begin position="15"/>
        <end position="69"/>
    </location>
</feature>
<reference evidence="3 4" key="1">
    <citation type="journal article" date="2019" name="Int. J. Syst. Evol. Microbiol.">
        <title>The Global Catalogue of Microorganisms (GCM) 10K type strain sequencing project: providing services to taxonomists for standard genome sequencing and annotation.</title>
        <authorList>
            <consortium name="The Broad Institute Genomics Platform"/>
            <consortium name="The Broad Institute Genome Sequencing Center for Infectious Disease"/>
            <person name="Wu L."/>
            <person name="Ma J."/>
        </authorList>
    </citation>
    <scope>NUCLEOTIDE SEQUENCE [LARGE SCALE GENOMIC DNA]</scope>
    <source>
        <strain evidence="3 4">JCM 1405</strain>
    </source>
</reference>
<dbReference type="SUPFAM" id="SSF47413">
    <property type="entry name" value="lambda repressor-like DNA-binding domains"/>
    <property type="match status" value="1"/>
</dbReference>
<dbReference type="PROSITE" id="PS50943">
    <property type="entry name" value="HTH_CROC1"/>
    <property type="match status" value="1"/>
</dbReference>
<dbReference type="PANTHER" id="PTHR46558:SF4">
    <property type="entry name" value="DNA-BIDING PHAGE PROTEIN"/>
    <property type="match status" value="1"/>
</dbReference>
<dbReference type="PANTHER" id="PTHR46558">
    <property type="entry name" value="TRACRIPTIONAL REGULATORY PROTEIN-RELATED-RELATED"/>
    <property type="match status" value="1"/>
</dbReference>
<evidence type="ECO:0000313" key="3">
    <source>
        <dbReference type="EMBL" id="GAA0719916.1"/>
    </source>
</evidence>
<organism evidence="3 4">
    <name type="scientific">Clostridium malenominatum</name>
    <dbReference type="NCBI Taxonomy" id="1539"/>
    <lineage>
        <taxon>Bacteria</taxon>
        <taxon>Bacillati</taxon>
        <taxon>Bacillota</taxon>
        <taxon>Clostridia</taxon>
        <taxon>Eubacteriales</taxon>
        <taxon>Clostridiaceae</taxon>
        <taxon>Clostridium</taxon>
    </lineage>
</organism>
<proteinExistence type="predicted"/>
<dbReference type="SMART" id="SM00530">
    <property type="entry name" value="HTH_XRE"/>
    <property type="match status" value="1"/>
</dbReference>
<evidence type="ECO:0000259" key="2">
    <source>
        <dbReference type="PROSITE" id="PS50943"/>
    </source>
</evidence>
<keyword evidence="4" id="KW-1185">Reference proteome</keyword>
<keyword evidence="1" id="KW-0238">DNA-binding</keyword>
<dbReference type="Gene3D" id="1.10.260.40">
    <property type="entry name" value="lambda repressor-like DNA-binding domains"/>
    <property type="match status" value="1"/>
</dbReference>
<dbReference type="CDD" id="cd00093">
    <property type="entry name" value="HTH_XRE"/>
    <property type="match status" value="1"/>
</dbReference>
<dbReference type="EMBL" id="BAAACF010000001">
    <property type="protein sequence ID" value="GAA0719916.1"/>
    <property type="molecule type" value="Genomic_DNA"/>
</dbReference>
<evidence type="ECO:0000313" key="4">
    <source>
        <dbReference type="Proteomes" id="UP001500339"/>
    </source>
</evidence>
<evidence type="ECO:0000256" key="1">
    <source>
        <dbReference type="ARBA" id="ARBA00023125"/>
    </source>
</evidence>
<dbReference type="RefSeq" id="WP_343767029.1">
    <property type="nucleotide sequence ID" value="NZ_BAAACF010000001.1"/>
</dbReference>
<accession>A0ABN1IRM8</accession>
<dbReference type="Proteomes" id="UP001500339">
    <property type="component" value="Unassembled WGS sequence"/>
</dbReference>
<dbReference type="Pfam" id="PF01381">
    <property type="entry name" value="HTH_3"/>
    <property type="match status" value="1"/>
</dbReference>
<name>A0ABN1IRM8_9CLOT</name>
<comment type="caution">
    <text evidence="3">The sequence shown here is derived from an EMBL/GenBank/DDBJ whole genome shotgun (WGS) entry which is preliminary data.</text>
</comment>
<gene>
    <name evidence="3" type="ORF">GCM10008905_08540</name>
</gene>
<dbReference type="InterPro" id="IPR001387">
    <property type="entry name" value="Cro/C1-type_HTH"/>
</dbReference>